<keyword evidence="5" id="KW-1185">Reference proteome</keyword>
<keyword evidence="3" id="KW-0560">Oxidoreductase</keyword>
<gene>
    <name evidence="4" type="ORF">H2201_006077</name>
</gene>
<dbReference type="PANTHER" id="PTHR24320:SF282">
    <property type="entry name" value="WW DOMAIN-CONTAINING OXIDOREDUCTASE"/>
    <property type="match status" value="1"/>
</dbReference>
<accession>A0ABQ9NRY1</accession>
<dbReference type="PANTHER" id="PTHR24320">
    <property type="entry name" value="RETINOL DEHYDROGENASE"/>
    <property type="match status" value="1"/>
</dbReference>
<dbReference type="InterPro" id="IPR002347">
    <property type="entry name" value="SDR_fam"/>
</dbReference>
<evidence type="ECO:0000256" key="3">
    <source>
        <dbReference type="ARBA" id="ARBA00023002"/>
    </source>
</evidence>
<proteinExistence type="inferred from homology"/>
<evidence type="ECO:0000313" key="4">
    <source>
        <dbReference type="EMBL" id="KAJ9662370.1"/>
    </source>
</evidence>
<organism evidence="4 5">
    <name type="scientific">Coniosporium apollinis</name>
    <dbReference type="NCBI Taxonomy" id="61459"/>
    <lineage>
        <taxon>Eukaryota</taxon>
        <taxon>Fungi</taxon>
        <taxon>Dikarya</taxon>
        <taxon>Ascomycota</taxon>
        <taxon>Pezizomycotina</taxon>
        <taxon>Dothideomycetes</taxon>
        <taxon>Dothideomycetes incertae sedis</taxon>
        <taxon>Coniosporium</taxon>
    </lineage>
</organism>
<comment type="similarity">
    <text evidence="1">Belongs to the short-chain dehydrogenases/reductases (SDR) family.</text>
</comment>
<comment type="caution">
    <text evidence="4">The sequence shown here is derived from an EMBL/GenBank/DDBJ whole genome shotgun (WGS) entry which is preliminary data.</text>
</comment>
<evidence type="ECO:0000256" key="1">
    <source>
        <dbReference type="ARBA" id="ARBA00006484"/>
    </source>
</evidence>
<dbReference type="Proteomes" id="UP001172684">
    <property type="component" value="Unassembled WGS sequence"/>
</dbReference>
<reference evidence="4" key="1">
    <citation type="submission" date="2022-10" db="EMBL/GenBank/DDBJ databases">
        <title>Culturing micro-colonial fungi from biological soil crusts in the Mojave desert and describing Neophaeococcomyces mojavensis, and introducing the new genera and species Taxawa tesnikishii.</title>
        <authorList>
            <person name="Kurbessoian T."/>
            <person name="Stajich J.E."/>
        </authorList>
    </citation>
    <scope>NUCLEOTIDE SEQUENCE</scope>
    <source>
        <strain evidence="4">TK_1</strain>
    </source>
</reference>
<dbReference type="PRINTS" id="PR00081">
    <property type="entry name" value="GDHRDH"/>
</dbReference>
<evidence type="ECO:0000313" key="5">
    <source>
        <dbReference type="Proteomes" id="UP001172684"/>
    </source>
</evidence>
<dbReference type="SUPFAM" id="SSF51735">
    <property type="entry name" value="NAD(P)-binding Rossmann-fold domains"/>
    <property type="match status" value="1"/>
</dbReference>
<evidence type="ECO:0008006" key="6">
    <source>
        <dbReference type="Google" id="ProtNLM"/>
    </source>
</evidence>
<dbReference type="Pfam" id="PF00106">
    <property type="entry name" value="adh_short"/>
    <property type="match status" value="1"/>
</dbReference>
<name>A0ABQ9NRY1_9PEZI</name>
<dbReference type="Gene3D" id="3.40.50.720">
    <property type="entry name" value="NAD(P)-binding Rossmann-like Domain"/>
    <property type="match status" value="1"/>
</dbReference>
<sequence length="315" mass="34322">MGFLLPATGKPFSPETDIPNLASKVVLVTGANTGIGKATVLALAVHQPERIYLAARDAEKAASAIKDVEAAVPGVRISFLELDLASLASVHSAARRVTSEVERLDILICNAGIMAAPPGLTVDGYEMQFQTNHLGHALLIKLILPTLLRTAEARVICQTSVGFQLAPTGGIRFDGLKTTQEELSMLPDSFGTYYRYGQSKLANILTAAELAKRYPQITAVSVHPGIVDTQLLPNYLRNKWIRLVMTRSTSLKTPMEGAYNQLWTATAPKDHLVNGEFYEAVGVLGVDSCYSKSEKLAARLWDWTMKELEAYETDM</sequence>
<keyword evidence="2" id="KW-0521">NADP</keyword>
<protein>
    <recommendedName>
        <fullName evidence="6">Oxidoreductase</fullName>
    </recommendedName>
</protein>
<dbReference type="InterPro" id="IPR036291">
    <property type="entry name" value="NAD(P)-bd_dom_sf"/>
</dbReference>
<evidence type="ECO:0000256" key="2">
    <source>
        <dbReference type="ARBA" id="ARBA00022857"/>
    </source>
</evidence>
<dbReference type="EMBL" id="JAPDRL010000050">
    <property type="protein sequence ID" value="KAJ9662370.1"/>
    <property type="molecule type" value="Genomic_DNA"/>
</dbReference>